<keyword evidence="10" id="KW-0732">Signal</keyword>
<accession>A0A164QB49</accession>
<keyword evidence="4 8" id="KW-0479">Metal-binding</keyword>
<dbReference type="GO" id="GO:0008395">
    <property type="term" value="F:steroid hydroxylase activity"/>
    <property type="evidence" value="ECO:0007669"/>
    <property type="project" value="TreeGrafter"/>
</dbReference>
<evidence type="ECO:0000256" key="6">
    <source>
        <dbReference type="ARBA" id="ARBA00023004"/>
    </source>
</evidence>
<dbReference type="PROSITE" id="PS00086">
    <property type="entry name" value="CYTOCHROME_P450"/>
    <property type="match status" value="1"/>
</dbReference>
<dbReference type="Proteomes" id="UP000076858">
    <property type="component" value="Unassembled WGS sequence"/>
</dbReference>
<evidence type="ECO:0000256" key="10">
    <source>
        <dbReference type="SAM" id="SignalP"/>
    </source>
</evidence>
<dbReference type="GO" id="GO:0006805">
    <property type="term" value="P:xenobiotic metabolic process"/>
    <property type="evidence" value="ECO:0007669"/>
    <property type="project" value="TreeGrafter"/>
</dbReference>
<dbReference type="SUPFAM" id="SSF48264">
    <property type="entry name" value="Cytochrome P450"/>
    <property type="match status" value="1"/>
</dbReference>
<dbReference type="OrthoDB" id="3934656at2759"/>
<feature type="binding site" description="axial binding residue" evidence="8">
    <location>
        <position position="443"/>
    </location>
    <ligand>
        <name>heme</name>
        <dbReference type="ChEBI" id="CHEBI:30413"/>
    </ligand>
    <ligandPart>
        <name>Fe</name>
        <dbReference type="ChEBI" id="CHEBI:18248"/>
    </ligandPart>
</feature>
<feature type="chain" id="PRO_5007852504" evidence="10">
    <location>
        <begin position="19"/>
        <end position="498"/>
    </location>
</feature>
<evidence type="ECO:0000256" key="9">
    <source>
        <dbReference type="RuleBase" id="RU000461"/>
    </source>
</evidence>
<evidence type="ECO:0000256" key="1">
    <source>
        <dbReference type="ARBA" id="ARBA00001971"/>
    </source>
</evidence>
<dbReference type="Gene3D" id="1.10.630.10">
    <property type="entry name" value="Cytochrome P450"/>
    <property type="match status" value="1"/>
</dbReference>
<evidence type="ECO:0000256" key="8">
    <source>
        <dbReference type="PIRSR" id="PIRSR602401-1"/>
    </source>
</evidence>
<gene>
    <name evidence="11" type="ORF">APZ42_028691</name>
</gene>
<dbReference type="GO" id="GO:0020037">
    <property type="term" value="F:heme binding"/>
    <property type="evidence" value="ECO:0007669"/>
    <property type="project" value="InterPro"/>
</dbReference>
<name>A0A164QB49_9CRUS</name>
<dbReference type="InterPro" id="IPR002401">
    <property type="entry name" value="Cyt_P450_E_grp-I"/>
</dbReference>
<dbReference type="FunFam" id="1.10.630.10:FF:000036">
    <property type="entry name" value="CYtochrome P450 family"/>
    <property type="match status" value="1"/>
</dbReference>
<dbReference type="GO" id="GO:0005737">
    <property type="term" value="C:cytoplasm"/>
    <property type="evidence" value="ECO:0007669"/>
    <property type="project" value="TreeGrafter"/>
</dbReference>
<dbReference type="InterPro" id="IPR017972">
    <property type="entry name" value="Cyt_P450_CS"/>
</dbReference>
<dbReference type="PRINTS" id="PR00385">
    <property type="entry name" value="P450"/>
</dbReference>
<evidence type="ECO:0000313" key="12">
    <source>
        <dbReference type="Proteomes" id="UP000076858"/>
    </source>
</evidence>
<feature type="signal peptide" evidence="10">
    <location>
        <begin position="1"/>
        <end position="18"/>
    </location>
</feature>
<dbReference type="GO" id="GO:0006082">
    <property type="term" value="P:organic acid metabolic process"/>
    <property type="evidence" value="ECO:0007669"/>
    <property type="project" value="TreeGrafter"/>
</dbReference>
<keyword evidence="3 8" id="KW-0349">Heme</keyword>
<comment type="cofactor">
    <cofactor evidence="1 8">
        <name>heme</name>
        <dbReference type="ChEBI" id="CHEBI:30413"/>
    </cofactor>
</comment>
<sequence length="498" mass="56811">MITEILIVVILFALLVKASIRPSNFPPGPRGLPLAGYIPFLSKLDPEYPHLGLKKLADQYGPVTGFYLGPSQPFISVCGYEAIKEALYNDDLAGRPDNAARRERTFGQRLGVVHNDGPEWQEQRRFSLRHLRDLGFGKTSSEGLIREEIDDLMDEIRLQSGRNQPVDFKCMFNLSLINILWALIGGERFKRDDVRLARLLDIVDSFIHSANFTRANIPFPAIFLRLFPSTTRNFLGLRNDLFTPLQDFIRFKQDRIQEHVKDRSDDEQRDFIDVYLQEMTKRQSEGDSSFHENQLIGVIIDLFIAGAETTSGSIGFALLYLLHHPEIQQKIQKELDQVCGDSLPQLAHRSSLLYTEAVLMEAQRLANITPLAVAHKALRDTHLHGYSIPKESIVTVNLFTVHHDNDFWKEPEIFRPERHLTPDGRKLIKTDHLLPFSAGKRACLGEPLARNTYFLFMTSLLKTFEFRPIPDRPLPTLKPKNGLTLGYDGFEAIVTPRT</sequence>
<dbReference type="InterPro" id="IPR036396">
    <property type="entry name" value="Cyt_P450_sf"/>
</dbReference>
<dbReference type="PRINTS" id="PR00463">
    <property type="entry name" value="EP450I"/>
</dbReference>
<keyword evidence="7 9" id="KW-0503">Monooxygenase</keyword>
<proteinExistence type="inferred from homology"/>
<keyword evidence="12" id="KW-1185">Reference proteome</keyword>
<evidence type="ECO:0000256" key="3">
    <source>
        <dbReference type="ARBA" id="ARBA00022617"/>
    </source>
</evidence>
<evidence type="ECO:0000313" key="11">
    <source>
        <dbReference type="EMBL" id="KZS07599.1"/>
    </source>
</evidence>
<evidence type="ECO:0000256" key="2">
    <source>
        <dbReference type="ARBA" id="ARBA00010617"/>
    </source>
</evidence>
<dbReference type="InterPro" id="IPR050182">
    <property type="entry name" value="Cytochrome_P450_fam2"/>
</dbReference>
<dbReference type="AlphaFoldDB" id="A0A164QB49"/>
<dbReference type="GO" id="GO:0005506">
    <property type="term" value="F:iron ion binding"/>
    <property type="evidence" value="ECO:0007669"/>
    <property type="project" value="InterPro"/>
</dbReference>
<dbReference type="Pfam" id="PF00067">
    <property type="entry name" value="p450"/>
    <property type="match status" value="1"/>
</dbReference>
<comment type="caution">
    <text evidence="11">The sequence shown here is derived from an EMBL/GenBank/DDBJ whole genome shotgun (WGS) entry which is preliminary data.</text>
</comment>
<organism evidence="11 12">
    <name type="scientific">Daphnia magna</name>
    <dbReference type="NCBI Taxonomy" id="35525"/>
    <lineage>
        <taxon>Eukaryota</taxon>
        <taxon>Metazoa</taxon>
        <taxon>Ecdysozoa</taxon>
        <taxon>Arthropoda</taxon>
        <taxon>Crustacea</taxon>
        <taxon>Branchiopoda</taxon>
        <taxon>Diplostraca</taxon>
        <taxon>Cladocera</taxon>
        <taxon>Anomopoda</taxon>
        <taxon>Daphniidae</taxon>
        <taxon>Daphnia</taxon>
    </lineage>
</organism>
<evidence type="ECO:0000256" key="5">
    <source>
        <dbReference type="ARBA" id="ARBA00023002"/>
    </source>
</evidence>
<evidence type="ECO:0000256" key="4">
    <source>
        <dbReference type="ARBA" id="ARBA00022723"/>
    </source>
</evidence>
<dbReference type="PANTHER" id="PTHR24300">
    <property type="entry name" value="CYTOCHROME P450 508A4-RELATED"/>
    <property type="match status" value="1"/>
</dbReference>
<dbReference type="EMBL" id="LRGB01002451">
    <property type="protein sequence ID" value="KZS07599.1"/>
    <property type="molecule type" value="Genomic_DNA"/>
</dbReference>
<dbReference type="PANTHER" id="PTHR24300:SF376">
    <property type="entry name" value="CYTOCHROME P450 15A1"/>
    <property type="match status" value="1"/>
</dbReference>
<dbReference type="GO" id="GO:0016712">
    <property type="term" value="F:oxidoreductase activity, acting on paired donors, with incorporation or reduction of molecular oxygen, reduced flavin or flavoprotein as one donor, and incorporation of one atom of oxygen"/>
    <property type="evidence" value="ECO:0007669"/>
    <property type="project" value="TreeGrafter"/>
</dbReference>
<keyword evidence="6 8" id="KW-0408">Iron</keyword>
<protein>
    <submittedName>
        <fullName evidence="11">Putative Cytochrome P450 304a1</fullName>
    </submittedName>
</protein>
<keyword evidence="5 9" id="KW-0560">Oxidoreductase</keyword>
<evidence type="ECO:0000256" key="7">
    <source>
        <dbReference type="ARBA" id="ARBA00023033"/>
    </source>
</evidence>
<dbReference type="STRING" id="35525.A0A164QB49"/>
<reference evidence="11 12" key="1">
    <citation type="submission" date="2016-03" db="EMBL/GenBank/DDBJ databases">
        <title>EvidentialGene: Evidence-directed Construction of Genes on Genomes.</title>
        <authorList>
            <person name="Gilbert D.G."/>
            <person name="Choi J.-H."/>
            <person name="Mockaitis K."/>
            <person name="Colbourne J."/>
            <person name="Pfrender M."/>
        </authorList>
    </citation>
    <scope>NUCLEOTIDE SEQUENCE [LARGE SCALE GENOMIC DNA]</scope>
    <source>
        <strain evidence="11 12">Xinb3</strain>
        <tissue evidence="11">Complete organism</tissue>
    </source>
</reference>
<comment type="similarity">
    <text evidence="2 9">Belongs to the cytochrome P450 family.</text>
</comment>
<dbReference type="InterPro" id="IPR001128">
    <property type="entry name" value="Cyt_P450"/>
</dbReference>